<organism evidence="1 2">
    <name type="scientific">Datura stramonium</name>
    <name type="common">Jimsonweed</name>
    <name type="synonym">Common thornapple</name>
    <dbReference type="NCBI Taxonomy" id="4076"/>
    <lineage>
        <taxon>Eukaryota</taxon>
        <taxon>Viridiplantae</taxon>
        <taxon>Streptophyta</taxon>
        <taxon>Embryophyta</taxon>
        <taxon>Tracheophyta</taxon>
        <taxon>Spermatophyta</taxon>
        <taxon>Magnoliopsida</taxon>
        <taxon>eudicotyledons</taxon>
        <taxon>Gunneridae</taxon>
        <taxon>Pentapetalae</taxon>
        <taxon>asterids</taxon>
        <taxon>lamiids</taxon>
        <taxon>Solanales</taxon>
        <taxon>Solanaceae</taxon>
        <taxon>Solanoideae</taxon>
        <taxon>Datureae</taxon>
        <taxon>Datura</taxon>
    </lineage>
</organism>
<reference evidence="1 2" key="1">
    <citation type="journal article" date="2021" name="BMC Genomics">
        <title>Datura genome reveals duplications of psychoactive alkaloid biosynthetic genes and high mutation rate following tissue culture.</title>
        <authorList>
            <person name="Rajewski A."/>
            <person name="Carter-House D."/>
            <person name="Stajich J."/>
            <person name="Litt A."/>
        </authorList>
    </citation>
    <scope>NUCLEOTIDE SEQUENCE [LARGE SCALE GENOMIC DNA]</scope>
    <source>
        <strain evidence="1">AR-01</strain>
    </source>
</reference>
<protein>
    <submittedName>
        <fullName evidence="1">Uncharacterized protein</fullName>
    </submittedName>
</protein>
<dbReference type="Proteomes" id="UP000823775">
    <property type="component" value="Unassembled WGS sequence"/>
</dbReference>
<feature type="non-terminal residue" evidence="1">
    <location>
        <position position="280"/>
    </location>
</feature>
<sequence>MEKIAEAVALRAAMSVGSKDTSLSIKSVMDVVRNLLGMIIEQERNAYHSIEIKETNGQDQLVLQTSKSTNQIFDERFQDLDNTCIKSTTIFKVNVGLRKSNPDAYTPMLISIGPYHKKNLELDSMEKYKLLYLRRFLQRKEGLDVKSCISALEKKKDEALKCYDANLDRNIVGKFAEMLLIDGCFVVEFIRECHQVEKKDDKIINLQWMMDQVCRDMVLLENQLPFFVLTMLYDMTKHRKEASFLYMVRKTLLDTFPKAKHMPQSEIDNLNAEQVDHLVH</sequence>
<comment type="caution">
    <text evidence="1">The sequence shown here is derived from an EMBL/GenBank/DDBJ whole genome shotgun (WGS) entry which is preliminary data.</text>
</comment>
<name>A0ABS8RMA8_DATST</name>
<dbReference type="InterPro" id="IPR004158">
    <property type="entry name" value="DUF247_pln"/>
</dbReference>
<dbReference type="Pfam" id="PF03140">
    <property type="entry name" value="DUF247"/>
    <property type="match status" value="1"/>
</dbReference>
<gene>
    <name evidence="1" type="ORF">HAX54_035272</name>
</gene>
<dbReference type="PANTHER" id="PTHR31170">
    <property type="entry name" value="BNAC04G53230D PROTEIN"/>
    <property type="match status" value="1"/>
</dbReference>
<dbReference type="EMBL" id="JACEIK010000046">
    <property type="protein sequence ID" value="MCD7447795.1"/>
    <property type="molecule type" value="Genomic_DNA"/>
</dbReference>
<dbReference type="PANTHER" id="PTHR31170:SF20">
    <property type="entry name" value="DUF247 DOMAIN PROTEIN"/>
    <property type="match status" value="1"/>
</dbReference>
<evidence type="ECO:0000313" key="1">
    <source>
        <dbReference type="EMBL" id="MCD7447795.1"/>
    </source>
</evidence>
<proteinExistence type="predicted"/>
<accession>A0ABS8RMA8</accession>
<keyword evidence="2" id="KW-1185">Reference proteome</keyword>
<evidence type="ECO:0000313" key="2">
    <source>
        <dbReference type="Proteomes" id="UP000823775"/>
    </source>
</evidence>